<gene>
    <name evidence="11" type="ORF">Cni_G23440</name>
</gene>
<evidence type="ECO:0000256" key="8">
    <source>
        <dbReference type="PIRSR" id="PIRSR615527-1"/>
    </source>
</evidence>
<dbReference type="PANTHER" id="PTHR11315:SF0">
    <property type="entry name" value="FOLATE GAMMA-GLUTAMYL HYDROLASE"/>
    <property type="match status" value="1"/>
</dbReference>
<dbReference type="GO" id="GO:0034722">
    <property type="term" value="F:gamma-glutamyl-peptidase activity"/>
    <property type="evidence" value="ECO:0007669"/>
    <property type="project" value="UniProtKB-UniRule"/>
</dbReference>
<dbReference type="GO" id="GO:0046900">
    <property type="term" value="P:tetrahydrofolylpolyglutamate metabolic process"/>
    <property type="evidence" value="ECO:0007669"/>
    <property type="project" value="TreeGrafter"/>
</dbReference>
<evidence type="ECO:0000256" key="5">
    <source>
        <dbReference type="ARBA" id="ARBA00022729"/>
    </source>
</evidence>
<evidence type="ECO:0000256" key="10">
    <source>
        <dbReference type="SAM" id="SignalP"/>
    </source>
</evidence>
<keyword evidence="6 9" id="KW-0378">Hydrolase</keyword>
<evidence type="ECO:0000256" key="7">
    <source>
        <dbReference type="ARBA" id="ARBA00051589"/>
    </source>
</evidence>
<dbReference type="Pfam" id="PF07722">
    <property type="entry name" value="Peptidase_C26"/>
    <property type="match status" value="1"/>
</dbReference>
<keyword evidence="12" id="KW-1185">Reference proteome</keyword>
<comment type="subcellular location">
    <subcellularLocation>
        <location evidence="1">Secreted</location>
        <location evidence="1">Extracellular space</location>
    </subcellularLocation>
</comment>
<dbReference type="SUPFAM" id="SSF52317">
    <property type="entry name" value="Class I glutamine amidotransferase-like"/>
    <property type="match status" value="1"/>
</dbReference>
<dbReference type="InterPro" id="IPR029062">
    <property type="entry name" value="Class_I_gatase-like"/>
</dbReference>
<keyword evidence="4" id="KW-0964">Secreted</keyword>
<evidence type="ECO:0000256" key="6">
    <source>
        <dbReference type="ARBA" id="ARBA00022801"/>
    </source>
</evidence>
<dbReference type="Proteomes" id="UP001327560">
    <property type="component" value="Chromosome 7"/>
</dbReference>
<protein>
    <recommendedName>
        <fullName evidence="3 9">folate gamma-glutamyl hydrolase</fullName>
        <ecNumber evidence="3 9">3.4.19.9</ecNumber>
    </recommendedName>
</protein>
<organism evidence="11 12">
    <name type="scientific">Canna indica</name>
    <name type="common">Indian-shot</name>
    <dbReference type="NCBI Taxonomy" id="4628"/>
    <lineage>
        <taxon>Eukaryota</taxon>
        <taxon>Viridiplantae</taxon>
        <taxon>Streptophyta</taxon>
        <taxon>Embryophyta</taxon>
        <taxon>Tracheophyta</taxon>
        <taxon>Spermatophyta</taxon>
        <taxon>Magnoliopsida</taxon>
        <taxon>Liliopsida</taxon>
        <taxon>Zingiberales</taxon>
        <taxon>Cannaceae</taxon>
        <taxon>Canna</taxon>
    </lineage>
</organism>
<feature type="signal peptide" evidence="10">
    <location>
        <begin position="1"/>
        <end position="39"/>
    </location>
</feature>
<evidence type="ECO:0000256" key="1">
    <source>
        <dbReference type="ARBA" id="ARBA00004239"/>
    </source>
</evidence>
<dbReference type="PROSITE" id="PS51275">
    <property type="entry name" value="PEPTIDASE_C26_GGH"/>
    <property type="match status" value="1"/>
</dbReference>
<feature type="chain" id="PRO_5042856718" description="folate gamma-glutamyl hydrolase" evidence="10">
    <location>
        <begin position="40"/>
        <end position="367"/>
    </location>
</feature>
<name>A0AAQ3KU14_9LILI</name>
<dbReference type="Gene3D" id="3.40.50.880">
    <property type="match status" value="1"/>
</dbReference>
<feature type="active site" evidence="9">
    <location>
        <position position="294"/>
    </location>
</feature>
<feature type="active site" description="Proton donor" evidence="8">
    <location>
        <position position="294"/>
    </location>
</feature>
<reference evidence="11 12" key="1">
    <citation type="submission" date="2023-10" db="EMBL/GenBank/DDBJ databases">
        <title>Chromosome-scale genome assembly provides insights into flower coloration mechanisms of Canna indica.</title>
        <authorList>
            <person name="Li C."/>
        </authorList>
    </citation>
    <scope>NUCLEOTIDE SEQUENCE [LARGE SCALE GENOMIC DNA]</scope>
    <source>
        <tissue evidence="11">Flower</tissue>
    </source>
</reference>
<keyword evidence="5 10" id="KW-0732">Signal</keyword>
<dbReference type="FunFam" id="3.40.50.880:FF:000024">
    <property type="entry name" value="Folate gamma-glutamyl hydrolase"/>
    <property type="match status" value="1"/>
</dbReference>
<dbReference type="GO" id="GO:0005576">
    <property type="term" value="C:extracellular region"/>
    <property type="evidence" value="ECO:0007669"/>
    <property type="project" value="UniProtKB-SubCell"/>
</dbReference>
<evidence type="ECO:0000313" key="11">
    <source>
        <dbReference type="EMBL" id="WOL14659.1"/>
    </source>
</evidence>
<dbReference type="InterPro" id="IPR015527">
    <property type="entry name" value="Pept_C26_g-glut_hydrolase"/>
</dbReference>
<evidence type="ECO:0000256" key="2">
    <source>
        <dbReference type="ARBA" id="ARBA00011083"/>
    </source>
</evidence>
<evidence type="ECO:0000256" key="9">
    <source>
        <dbReference type="PROSITE-ProRule" id="PRU00607"/>
    </source>
</evidence>
<dbReference type="GO" id="GO:0005773">
    <property type="term" value="C:vacuole"/>
    <property type="evidence" value="ECO:0007669"/>
    <property type="project" value="TreeGrafter"/>
</dbReference>
<evidence type="ECO:0000256" key="3">
    <source>
        <dbReference type="ARBA" id="ARBA00012886"/>
    </source>
</evidence>
<feature type="active site" description="Nucleophile" evidence="8 9">
    <location>
        <position position="181"/>
    </location>
</feature>
<sequence length="367" mass="41029">MRYGSSLLPSLALSLPNNMGSRRWSLLCIALILLVGVSSYEQSMGGSILGWGEQGEGELFAYPRNAPSCPSTDQSLYYLPVIGIVTHPGDGASGRLSNATGVSNIPASYVKFVESAGARVIPLIFNEPEETLREKLSLVNGVLFTGGWAKKGLYYETIKRVFEITLERNDAGDHFPLFAICLGFELLSMIISKDRDICERFQGENQASALYFPDFAEIQGSVFERFPRELLRKLSTDCLAMQNHKFGLSPKRLQDNDALASFFRILTTSKDENDKVYISTAQAYNYPVTAFQWHPEKNAFEWGLSVIPHSEDAVRVTQHVANYFISEARRSLNRPLADKVLDNLIYNYSPTYCGRAGKGYDEVYIFS</sequence>
<accession>A0AAQ3KU14</accession>
<dbReference type="InterPro" id="IPR011697">
    <property type="entry name" value="Peptidase_C26"/>
</dbReference>
<evidence type="ECO:0000256" key="4">
    <source>
        <dbReference type="ARBA" id="ARBA00022525"/>
    </source>
</evidence>
<comment type="similarity">
    <text evidence="2">Belongs to the peptidase C26 family.</text>
</comment>
<comment type="catalytic activity">
    <reaction evidence="7 9">
        <text>(6S)-5,6,7,8-tetrahydrofolyl-(gamma-L-Glu)(n) + (n-1) H2O = (6S)-5,6,7,8-tetrahydrofolate + (n-1) L-glutamate</text>
        <dbReference type="Rhea" id="RHEA:56784"/>
        <dbReference type="Rhea" id="RHEA-COMP:14738"/>
        <dbReference type="ChEBI" id="CHEBI:15377"/>
        <dbReference type="ChEBI" id="CHEBI:29985"/>
        <dbReference type="ChEBI" id="CHEBI:57453"/>
        <dbReference type="ChEBI" id="CHEBI:141005"/>
        <dbReference type="EC" id="3.4.19.9"/>
    </reaction>
</comment>
<proteinExistence type="inferred from homology"/>
<dbReference type="EMBL" id="CP136896">
    <property type="protein sequence ID" value="WOL14659.1"/>
    <property type="molecule type" value="Genomic_DNA"/>
</dbReference>
<dbReference type="AlphaFoldDB" id="A0AAQ3KU14"/>
<dbReference type="EC" id="3.4.19.9" evidence="3 9"/>
<dbReference type="PANTHER" id="PTHR11315">
    <property type="entry name" value="PROTEASE FAMILY C26 GAMMA-GLUTAMYL HYDROLASE"/>
    <property type="match status" value="1"/>
</dbReference>
<evidence type="ECO:0000313" key="12">
    <source>
        <dbReference type="Proteomes" id="UP001327560"/>
    </source>
</evidence>
<dbReference type="PROSITE" id="PS51273">
    <property type="entry name" value="GATASE_TYPE_1"/>
    <property type="match status" value="1"/>
</dbReference>